<sequence length="68" mass="7683">MCKHDPETKLESYSGEKIYSCTGEQNLQKHVIKKQNDLENESVSNEKKVVLTNSSVDQITNQNPSSTQ</sequence>
<name>A0A3M7RFQ5_BRAPC</name>
<keyword evidence="2" id="KW-1185">Reference proteome</keyword>
<dbReference type="Proteomes" id="UP000276133">
    <property type="component" value="Unassembled WGS sequence"/>
</dbReference>
<evidence type="ECO:0000313" key="2">
    <source>
        <dbReference type="Proteomes" id="UP000276133"/>
    </source>
</evidence>
<protein>
    <submittedName>
        <fullName evidence="1">Uncharacterized protein</fullName>
    </submittedName>
</protein>
<reference evidence="1 2" key="1">
    <citation type="journal article" date="2018" name="Sci. Rep.">
        <title>Genomic signatures of local adaptation to the degree of environmental predictability in rotifers.</title>
        <authorList>
            <person name="Franch-Gras L."/>
            <person name="Hahn C."/>
            <person name="Garcia-Roger E.M."/>
            <person name="Carmona M.J."/>
            <person name="Serra M."/>
            <person name="Gomez A."/>
        </authorList>
    </citation>
    <scope>NUCLEOTIDE SEQUENCE [LARGE SCALE GENOMIC DNA]</scope>
    <source>
        <strain evidence="1">HYR1</strain>
    </source>
</reference>
<dbReference type="EMBL" id="REGN01003545">
    <property type="protein sequence ID" value="RNA22078.1"/>
    <property type="molecule type" value="Genomic_DNA"/>
</dbReference>
<organism evidence="1 2">
    <name type="scientific">Brachionus plicatilis</name>
    <name type="common">Marine rotifer</name>
    <name type="synonym">Brachionus muelleri</name>
    <dbReference type="NCBI Taxonomy" id="10195"/>
    <lineage>
        <taxon>Eukaryota</taxon>
        <taxon>Metazoa</taxon>
        <taxon>Spiralia</taxon>
        <taxon>Gnathifera</taxon>
        <taxon>Rotifera</taxon>
        <taxon>Eurotatoria</taxon>
        <taxon>Monogononta</taxon>
        <taxon>Pseudotrocha</taxon>
        <taxon>Ploima</taxon>
        <taxon>Brachionidae</taxon>
        <taxon>Brachionus</taxon>
    </lineage>
</organism>
<accession>A0A3M7RFQ5</accession>
<gene>
    <name evidence="1" type="ORF">BpHYR1_021926</name>
</gene>
<evidence type="ECO:0000313" key="1">
    <source>
        <dbReference type="EMBL" id="RNA22078.1"/>
    </source>
</evidence>
<feature type="non-terminal residue" evidence="1">
    <location>
        <position position="68"/>
    </location>
</feature>
<proteinExistence type="predicted"/>
<comment type="caution">
    <text evidence="1">The sequence shown here is derived from an EMBL/GenBank/DDBJ whole genome shotgun (WGS) entry which is preliminary data.</text>
</comment>
<dbReference type="AlphaFoldDB" id="A0A3M7RFQ5"/>